<reference evidence="19 20" key="1">
    <citation type="submission" date="2016-10" db="EMBL/GenBank/DDBJ databases">
        <authorList>
            <person name="de Groot N.N."/>
        </authorList>
    </citation>
    <scope>NUCLEOTIDE SEQUENCE [LARGE SCALE GENOMIC DNA]</scope>
    <source>
        <strain evidence="19 20">DSM 9990</strain>
    </source>
</reference>
<name>A0A1I4QYZ0_9BACT</name>
<evidence type="ECO:0000256" key="17">
    <source>
        <dbReference type="RuleBase" id="RU003464"/>
    </source>
</evidence>
<dbReference type="GO" id="GO:0052906">
    <property type="term" value="F:tRNA (guanine(37)-N1)-methyltransferase activity"/>
    <property type="evidence" value="ECO:0007669"/>
    <property type="project" value="UniProtKB-UniRule"/>
</dbReference>
<dbReference type="PIRSF" id="PIRSF000386">
    <property type="entry name" value="tRNA_mtase"/>
    <property type="match status" value="1"/>
</dbReference>
<protein>
    <recommendedName>
        <fullName evidence="6 15">tRNA (guanine-N(1)-)-methyltransferase</fullName>
        <ecNumber evidence="5 15">2.1.1.228</ecNumber>
    </recommendedName>
    <alternativeName>
        <fullName evidence="12 15">M1G-methyltransferase</fullName>
    </alternativeName>
    <alternativeName>
        <fullName evidence="13 15">tRNA [GM37] methyltransferase</fullName>
    </alternativeName>
</protein>
<evidence type="ECO:0000256" key="9">
    <source>
        <dbReference type="ARBA" id="ARBA00022679"/>
    </source>
</evidence>
<dbReference type="EC" id="2.1.1.228" evidence="5 15"/>
<comment type="function">
    <text evidence="1 15 17">Specifically methylates guanosine-37 in various tRNAs.</text>
</comment>
<evidence type="ECO:0000256" key="14">
    <source>
        <dbReference type="ARBA" id="ARBA00047783"/>
    </source>
</evidence>
<evidence type="ECO:0000256" key="13">
    <source>
        <dbReference type="ARBA" id="ARBA00033392"/>
    </source>
</evidence>
<dbReference type="FunFam" id="3.40.1280.10:FF:000001">
    <property type="entry name" value="tRNA (guanine-N(1)-)-methyltransferase"/>
    <property type="match status" value="1"/>
</dbReference>
<evidence type="ECO:0000259" key="18">
    <source>
        <dbReference type="Pfam" id="PF01746"/>
    </source>
</evidence>
<keyword evidence="10 15" id="KW-0949">S-adenosyl-L-methionine</keyword>
<dbReference type="EMBL" id="FOUU01000001">
    <property type="protein sequence ID" value="SFM45201.1"/>
    <property type="molecule type" value="Genomic_DNA"/>
</dbReference>
<feature type="binding site" evidence="15 16">
    <location>
        <begin position="131"/>
        <end position="136"/>
    </location>
    <ligand>
        <name>S-adenosyl-L-methionine</name>
        <dbReference type="ChEBI" id="CHEBI:59789"/>
    </ligand>
</feature>
<dbReference type="STRING" id="39841.SAMN05660836_00302"/>
<dbReference type="InterPro" id="IPR016009">
    <property type="entry name" value="tRNA_MeTrfase_TRMD/TRM10"/>
</dbReference>
<dbReference type="GO" id="GO:0002939">
    <property type="term" value="P:tRNA N1-guanine methylation"/>
    <property type="evidence" value="ECO:0007669"/>
    <property type="project" value="TreeGrafter"/>
</dbReference>
<dbReference type="CDD" id="cd18080">
    <property type="entry name" value="TrmD-like"/>
    <property type="match status" value="1"/>
</dbReference>
<feature type="domain" description="tRNA methyltransferase TRMD/TRM10-type" evidence="18">
    <location>
        <begin position="1"/>
        <end position="223"/>
    </location>
</feature>
<dbReference type="InterPro" id="IPR002649">
    <property type="entry name" value="tRNA_m1G_MeTrfase_TrmD"/>
</dbReference>
<evidence type="ECO:0000256" key="3">
    <source>
        <dbReference type="ARBA" id="ARBA00007630"/>
    </source>
</evidence>
<gene>
    <name evidence="15" type="primary">trmD</name>
    <name evidence="19" type="ORF">SAMN05660836_00302</name>
</gene>
<dbReference type="PANTHER" id="PTHR46417">
    <property type="entry name" value="TRNA (GUANINE-N(1)-)-METHYLTRANSFERASE"/>
    <property type="match status" value="1"/>
</dbReference>
<feature type="binding site" evidence="15 16">
    <location>
        <position position="112"/>
    </location>
    <ligand>
        <name>S-adenosyl-L-methionine</name>
        <dbReference type="ChEBI" id="CHEBI:59789"/>
    </ligand>
</feature>
<dbReference type="Gene3D" id="1.10.1270.20">
    <property type="entry name" value="tRNA(m1g37)methyltransferase, domain 2"/>
    <property type="match status" value="1"/>
</dbReference>
<dbReference type="GO" id="GO:0005829">
    <property type="term" value="C:cytosol"/>
    <property type="evidence" value="ECO:0007669"/>
    <property type="project" value="TreeGrafter"/>
</dbReference>
<dbReference type="InterPro" id="IPR029026">
    <property type="entry name" value="tRNA_m1G_MTases_N"/>
</dbReference>
<proteinExistence type="inferred from homology"/>
<evidence type="ECO:0000313" key="19">
    <source>
        <dbReference type="EMBL" id="SFM45201.1"/>
    </source>
</evidence>
<dbReference type="InterPro" id="IPR023148">
    <property type="entry name" value="tRNA_m1G_MeTrfase_C_sf"/>
</dbReference>
<sequence>MIIDVLSIFPSFFSGPLNESLLGKAISQGLIRVRVHDIRKYARDKHRTVDDRPYGGGAGMVMKPEPIVEAIEDLQKESPRGTVILLSPQGEVFTQATARELSGLPRIILVCGRYEGIDARVLNFVDRELSIGDYVLSGGEPAALVVIDAVSRLIPGVVGNLASVRSESFEEGLLEYPQYTRPRIFRGLPVPDVLISGNHEAVKRWRRSQALLLTKLRRPDLFERLKLSDEDLELLREAERAMERESSGEY</sequence>
<evidence type="ECO:0000256" key="12">
    <source>
        <dbReference type="ARBA" id="ARBA00029736"/>
    </source>
</evidence>
<comment type="subunit">
    <text evidence="4 15 17">Homodimer.</text>
</comment>
<dbReference type="Gene3D" id="3.40.1280.10">
    <property type="match status" value="1"/>
</dbReference>
<comment type="subcellular location">
    <subcellularLocation>
        <location evidence="2 15 17">Cytoplasm</location>
    </subcellularLocation>
</comment>
<keyword evidence="9 15" id="KW-0808">Transferase</keyword>
<comment type="similarity">
    <text evidence="3 15 17">Belongs to the RNA methyltransferase TrmD family.</text>
</comment>
<dbReference type="PANTHER" id="PTHR46417:SF1">
    <property type="entry name" value="TRNA (GUANINE-N(1)-)-METHYLTRANSFERASE"/>
    <property type="match status" value="1"/>
</dbReference>
<evidence type="ECO:0000256" key="8">
    <source>
        <dbReference type="ARBA" id="ARBA00022603"/>
    </source>
</evidence>
<comment type="catalytic activity">
    <reaction evidence="14 15 17">
        <text>guanosine(37) in tRNA + S-adenosyl-L-methionine = N(1)-methylguanosine(37) in tRNA + S-adenosyl-L-homocysteine + H(+)</text>
        <dbReference type="Rhea" id="RHEA:36899"/>
        <dbReference type="Rhea" id="RHEA-COMP:10145"/>
        <dbReference type="Rhea" id="RHEA-COMP:10147"/>
        <dbReference type="ChEBI" id="CHEBI:15378"/>
        <dbReference type="ChEBI" id="CHEBI:57856"/>
        <dbReference type="ChEBI" id="CHEBI:59789"/>
        <dbReference type="ChEBI" id="CHEBI:73542"/>
        <dbReference type="ChEBI" id="CHEBI:74269"/>
        <dbReference type="EC" id="2.1.1.228"/>
    </reaction>
</comment>
<evidence type="ECO:0000256" key="10">
    <source>
        <dbReference type="ARBA" id="ARBA00022691"/>
    </source>
</evidence>
<evidence type="ECO:0000256" key="2">
    <source>
        <dbReference type="ARBA" id="ARBA00004496"/>
    </source>
</evidence>
<dbReference type="HAMAP" id="MF_00605">
    <property type="entry name" value="TrmD"/>
    <property type="match status" value="1"/>
</dbReference>
<dbReference type="NCBIfam" id="NF000648">
    <property type="entry name" value="PRK00026.1"/>
    <property type="match status" value="1"/>
</dbReference>
<evidence type="ECO:0000256" key="11">
    <source>
        <dbReference type="ARBA" id="ARBA00022694"/>
    </source>
</evidence>
<keyword evidence="7 15" id="KW-0963">Cytoplasm</keyword>
<dbReference type="InterPro" id="IPR029028">
    <property type="entry name" value="Alpha/beta_knot_MTases"/>
</dbReference>
<organism evidence="19 20">
    <name type="scientific">Thermodesulforhabdus norvegica</name>
    <dbReference type="NCBI Taxonomy" id="39841"/>
    <lineage>
        <taxon>Bacteria</taxon>
        <taxon>Pseudomonadati</taxon>
        <taxon>Thermodesulfobacteriota</taxon>
        <taxon>Syntrophobacteria</taxon>
        <taxon>Syntrophobacterales</taxon>
        <taxon>Thermodesulforhabdaceae</taxon>
        <taxon>Thermodesulforhabdus</taxon>
    </lineage>
</organism>
<evidence type="ECO:0000256" key="4">
    <source>
        <dbReference type="ARBA" id="ARBA00011738"/>
    </source>
</evidence>
<keyword evidence="8 15" id="KW-0489">Methyltransferase</keyword>
<dbReference type="FunFam" id="1.10.1270.20:FF:000001">
    <property type="entry name" value="tRNA (guanine-N(1)-)-methyltransferase"/>
    <property type="match status" value="1"/>
</dbReference>
<keyword evidence="20" id="KW-1185">Reference proteome</keyword>
<evidence type="ECO:0000256" key="15">
    <source>
        <dbReference type="HAMAP-Rule" id="MF_00605"/>
    </source>
</evidence>
<evidence type="ECO:0000256" key="1">
    <source>
        <dbReference type="ARBA" id="ARBA00002634"/>
    </source>
</evidence>
<dbReference type="Pfam" id="PF01746">
    <property type="entry name" value="tRNA_m1G_MT"/>
    <property type="match status" value="1"/>
</dbReference>
<evidence type="ECO:0000256" key="16">
    <source>
        <dbReference type="PIRSR" id="PIRSR000386-1"/>
    </source>
</evidence>
<evidence type="ECO:0000256" key="6">
    <source>
        <dbReference type="ARBA" id="ARBA00014679"/>
    </source>
</evidence>
<dbReference type="OrthoDB" id="9807416at2"/>
<keyword evidence="11 15" id="KW-0819">tRNA processing</keyword>
<dbReference type="SUPFAM" id="SSF75217">
    <property type="entry name" value="alpha/beta knot"/>
    <property type="match status" value="1"/>
</dbReference>
<accession>A0A1I4QYZ0</accession>
<evidence type="ECO:0000313" key="20">
    <source>
        <dbReference type="Proteomes" id="UP000199611"/>
    </source>
</evidence>
<dbReference type="AlphaFoldDB" id="A0A1I4QYZ0"/>
<evidence type="ECO:0000256" key="5">
    <source>
        <dbReference type="ARBA" id="ARBA00012807"/>
    </source>
</evidence>
<dbReference type="Proteomes" id="UP000199611">
    <property type="component" value="Unassembled WGS sequence"/>
</dbReference>
<evidence type="ECO:0000256" key="7">
    <source>
        <dbReference type="ARBA" id="ARBA00022490"/>
    </source>
</evidence>
<dbReference type="NCBIfam" id="TIGR00088">
    <property type="entry name" value="trmD"/>
    <property type="match status" value="1"/>
</dbReference>